<evidence type="ECO:0000313" key="3">
    <source>
        <dbReference type="EMBL" id="AAW62509.1"/>
    </source>
</evidence>
<dbReference type="SUPFAM" id="SSF51735">
    <property type="entry name" value="NAD(P)-binding Rossmann-fold domains"/>
    <property type="match status" value="1"/>
</dbReference>
<dbReference type="GO" id="GO:0016616">
    <property type="term" value="F:oxidoreductase activity, acting on the CH-OH group of donors, NAD or NADP as acceptor"/>
    <property type="evidence" value="ECO:0007669"/>
    <property type="project" value="InterPro"/>
</dbReference>
<dbReference type="PANTHER" id="PTHR43491">
    <property type="entry name" value="UDP-N-ACETYL-D-MANNOSAMINE DEHYDROGENASE"/>
    <property type="match status" value="1"/>
</dbReference>
<feature type="region of interest" description="Disordered" evidence="1">
    <location>
        <begin position="85"/>
        <end position="135"/>
    </location>
</feature>
<dbReference type="InterPro" id="IPR001732">
    <property type="entry name" value="UDP-Glc/GDP-Man_DH_N"/>
</dbReference>
<name>Q5FYV7_SPHEL</name>
<feature type="domain" description="UDP-glucose/GDP-mannose dehydrogenase N-terminal" evidence="2">
    <location>
        <begin position="22"/>
        <end position="83"/>
    </location>
</feature>
<dbReference type="Pfam" id="PF03721">
    <property type="entry name" value="UDPG_MGDP_dh_N"/>
    <property type="match status" value="1"/>
</dbReference>
<dbReference type="GO" id="GO:0051287">
    <property type="term" value="F:NAD binding"/>
    <property type="evidence" value="ECO:0007669"/>
    <property type="project" value="InterPro"/>
</dbReference>
<dbReference type="InterPro" id="IPR036291">
    <property type="entry name" value="NAD(P)-bd_dom_sf"/>
</dbReference>
<dbReference type="GO" id="GO:0000271">
    <property type="term" value="P:polysaccharide biosynthetic process"/>
    <property type="evidence" value="ECO:0007669"/>
    <property type="project" value="InterPro"/>
</dbReference>
<dbReference type="PANTHER" id="PTHR43491:SF1">
    <property type="entry name" value="UDP-N-ACETYL-D-MANNOSAMINE DEHYDROGENASE"/>
    <property type="match status" value="1"/>
</dbReference>
<dbReference type="EMBL" id="AY873993">
    <property type="protein sequence ID" value="AAW62509.1"/>
    <property type="molecule type" value="Genomic_DNA"/>
</dbReference>
<organism evidence="3">
    <name type="scientific">Sphingomonas elodea</name>
    <dbReference type="NCBI Taxonomy" id="179878"/>
    <lineage>
        <taxon>Bacteria</taxon>
        <taxon>Pseudomonadati</taxon>
        <taxon>Pseudomonadota</taxon>
        <taxon>Alphaproteobacteria</taxon>
        <taxon>Sphingomonadales</taxon>
        <taxon>Sphingomonadaceae</taxon>
        <taxon>Sphingomonas</taxon>
    </lineage>
</organism>
<protein>
    <submittedName>
        <fullName evidence="3">UDP-N-acetyl-D-mannosaminuronate dehydrogenase</fullName>
    </submittedName>
</protein>
<evidence type="ECO:0000256" key="1">
    <source>
        <dbReference type="SAM" id="MobiDB-lite"/>
    </source>
</evidence>
<reference evidence="3" key="2">
    <citation type="journal article" date="2005" name="Appl. Environ. Microbiol.">
        <title>Proteins encoded by Sphingomonas elodea ATCC 31461 rmlA and ugpG genes, involved in gellan gum biosynthesis, exhibit both dTDP- and UDP-glucose pyrophosphorylase activities.</title>
        <authorList>
            <person name="Silva E."/>
            <person name="Marques A.R."/>
            <person name="Fialho A.M."/>
            <person name="Granja A.T."/>
            <person name="Sa-Correia I."/>
        </authorList>
    </citation>
    <scope>NUCLEOTIDE SEQUENCE</scope>
</reference>
<dbReference type="AlphaFoldDB" id="Q5FYV7"/>
<evidence type="ECO:0000259" key="2">
    <source>
        <dbReference type="Pfam" id="PF03721"/>
    </source>
</evidence>
<sequence>MPGSPLLNSRGSLLMLVTTEPEVAVLGLGYIGLPTGAVIARTGAQVLGIDVDAHVVETVNSGRVHIEEIDLDGLVSGVVARGNHPPPPLAIEPADVVRHPQCPTPLRRPTMRPGHRGYVLQSPPRTNPADGGLKG</sequence>
<feature type="non-terminal residue" evidence="3">
    <location>
        <position position="135"/>
    </location>
</feature>
<proteinExistence type="predicted"/>
<reference evidence="3" key="1">
    <citation type="journal article" date="2003" name="Mol. Genet. Genomics">
        <title>Characterization of the ugpG gene encoding a UDP-glucose pyrophosphorylase from the gellan gum producer Sphingomonas paucimobilis ATCC 31461.</title>
        <authorList>
            <person name="Marques A.R."/>
            <person name="Ferreira P.B."/>
            <person name="Sa-Correia I."/>
            <person name="Fialho A.M."/>
        </authorList>
    </citation>
    <scope>NUCLEOTIDE SEQUENCE</scope>
</reference>
<accession>Q5FYV7</accession>
<dbReference type="InterPro" id="IPR028359">
    <property type="entry name" value="UDP_ManNAc/GlcNAc_DH"/>
</dbReference>
<dbReference type="GO" id="GO:0016628">
    <property type="term" value="F:oxidoreductase activity, acting on the CH-CH group of donors, NAD or NADP as acceptor"/>
    <property type="evidence" value="ECO:0007669"/>
    <property type="project" value="InterPro"/>
</dbReference>
<dbReference type="Gene3D" id="3.40.50.720">
    <property type="entry name" value="NAD(P)-binding Rossmann-like Domain"/>
    <property type="match status" value="1"/>
</dbReference>